<proteinExistence type="predicted"/>
<evidence type="ECO:0000256" key="1">
    <source>
        <dbReference type="SAM" id="MobiDB-lite"/>
    </source>
</evidence>
<protein>
    <submittedName>
        <fullName evidence="2">Uncharacterized protein</fullName>
    </submittedName>
</protein>
<sequence length="193" mass="21436">WGSNNGEQLVTAEDAVSTQKEFLEGFTSPRTRKMRLGGRKMVAHGVLRKETGQKQGLHGGSPKDISGANCDVKCDDFEVKGEFNMDMKNLGRETKPASLGTPRSEPLVHPSNAKPKLTQDSKTTLPETASLEHPSKPDEKPNQQNPKDTPAQHEDMQRLLEATKEIVNLMHKDYSGKAKPRRKPPINNRVPIH</sequence>
<dbReference type="GO" id="GO:0010082">
    <property type="term" value="P:regulation of root meristem growth"/>
    <property type="evidence" value="ECO:0007669"/>
    <property type="project" value="InterPro"/>
</dbReference>
<feature type="region of interest" description="Disordered" evidence="1">
    <location>
        <begin position="85"/>
        <end position="193"/>
    </location>
</feature>
<comment type="caution">
    <text evidence="2">The sequence shown here is derived from an EMBL/GenBank/DDBJ whole genome shotgun (WGS) entry which is preliminary data.</text>
</comment>
<reference evidence="2" key="1">
    <citation type="submission" date="2022-02" db="EMBL/GenBank/DDBJ databases">
        <authorList>
            <person name="Henning P.M."/>
            <person name="McCubbin A.G."/>
            <person name="Shore J.S."/>
        </authorList>
    </citation>
    <scope>NUCLEOTIDE SEQUENCE</scope>
    <source>
        <strain evidence="2">F60SS</strain>
        <tissue evidence="2">Leaves</tissue>
    </source>
</reference>
<dbReference type="EMBL" id="JAKUCV010005019">
    <property type="protein sequence ID" value="KAJ4833085.1"/>
    <property type="molecule type" value="Genomic_DNA"/>
</dbReference>
<organism evidence="2 3">
    <name type="scientific">Turnera subulata</name>
    <dbReference type="NCBI Taxonomy" id="218843"/>
    <lineage>
        <taxon>Eukaryota</taxon>
        <taxon>Viridiplantae</taxon>
        <taxon>Streptophyta</taxon>
        <taxon>Embryophyta</taxon>
        <taxon>Tracheophyta</taxon>
        <taxon>Spermatophyta</taxon>
        <taxon>Magnoliopsida</taxon>
        <taxon>eudicotyledons</taxon>
        <taxon>Gunneridae</taxon>
        <taxon>Pentapetalae</taxon>
        <taxon>rosids</taxon>
        <taxon>fabids</taxon>
        <taxon>Malpighiales</taxon>
        <taxon>Passifloraceae</taxon>
        <taxon>Turnera</taxon>
    </lineage>
</organism>
<reference evidence="2" key="2">
    <citation type="journal article" date="2023" name="Plants (Basel)">
        <title>Annotation of the Turnera subulata (Passifloraceae) Draft Genome Reveals the S-Locus Evolved after the Divergence of Turneroideae from Passifloroideae in a Stepwise Manner.</title>
        <authorList>
            <person name="Henning P.M."/>
            <person name="Roalson E.H."/>
            <person name="Mir W."/>
            <person name="McCubbin A.G."/>
            <person name="Shore J.S."/>
        </authorList>
    </citation>
    <scope>NUCLEOTIDE SEQUENCE</scope>
    <source>
        <strain evidence="2">F60SS</strain>
    </source>
</reference>
<dbReference type="Proteomes" id="UP001141552">
    <property type="component" value="Unassembled WGS sequence"/>
</dbReference>
<gene>
    <name evidence="2" type="ORF">Tsubulata_001061</name>
</gene>
<keyword evidence="3" id="KW-1185">Reference proteome</keyword>
<dbReference type="OrthoDB" id="1937240at2759"/>
<feature type="non-terminal residue" evidence="2">
    <location>
        <position position="1"/>
    </location>
</feature>
<feature type="non-terminal residue" evidence="2">
    <location>
        <position position="193"/>
    </location>
</feature>
<feature type="region of interest" description="Disordered" evidence="1">
    <location>
        <begin position="45"/>
        <end position="70"/>
    </location>
</feature>
<feature type="compositionally biased region" description="Basic and acidic residues" evidence="1">
    <location>
        <begin position="150"/>
        <end position="176"/>
    </location>
</feature>
<accession>A0A9Q0J9Y5</accession>
<name>A0A9Q0J9Y5_9ROSI</name>
<feature type="compositionally biased region" description="Basic and acidic residues" evidence="1">
    <location>
        <begin position="85"/>
        <end position="95"/>
    </location>
</feature>
<dbReference type="AlphaFoldDB" id="A0A9Q0J9Y5"/>
<evidence type="ECO:0000313" key="2">
    <source>
        <dbReference type="EMBL" id="KAJ4833085.1"/>
    </source>
</evidence>
<dbReference type="GO" id="GO:0008083">
    <property type="term" value="F:growth factor activity"/>
    <property type="evidence" value="ECO:0007669"/>
    <property type="project" value="InterPro"/>
</dbReference>
<dbReference type="InterPro" id="IPR038804">
    <property type="entry name" value="RGF3"/>
</dbReference>
<dbReference type="PANTHER" id="PTHR36313">
    <property type="entry name" value="ROOT MERISTEM GROWTH FACTOR 2"/>
    <property type="match status" value="1"/>
</dbReference>
<dbReference type="PANTHER" id="PTHR36313:SF7">
    <property type="entry name" value="OS09G0474600 PROTEIN"/>
    <property type="match status" value="1"/>
</dbReference>
<feature type="compositionally biased region" description="Polar residues" evidence="1">
    <location>
        <begin position="118"/>
        <end position="127"/>
    </location>
</feature>
<evidence type="ECO:0000313" key="3">
    <source>
        <dbReference type="Proteomes" id="UP001141552"/>
    </source>
</evidence>